<reference evidence="2 3" key="1">
    <citation type="journal article" date="2021" name="Elife">
        <title>Chloroplast acquisition without the gene transfer in kleptoplastic sea slugs, Plakobranchus ocellatus.</title>
        <authorList>
            <person name="Maeda T."/>
            <person name="Takahashi S."/>
            <person name="Yoshida T."/>
            <person name="Shimamura S."/>
            <person name="Takaki Y."/>
            <person name="Nagai Y."/>
            <person name="Toyoda A."/>
            <person name="Suzuki Y."/>
            <person name="Arimoto A."/>
            <person name="Ishii H."/>
            <person name="Satoh N."/>
            <person name="Nishiyama T."/>
            <person name="Hasebe M."/>
            <person name="Maruyama T."/>
            <person name="Minagawa J."/>
            <person name="Obokata J."/>
            <person name="Shigenobu S."/>
        </authorList>
    </citation>
    <scope>NUCLEOTIDE SEQUENCE [LARGE SCALE GENOMIC DNA]</scope>
</reference>
<evidence type="ECO:0000313" key="2">
    <source>
        <dbReference type="EMBL" id="GFS19717.1"/>
    </source>
</evidence>
<protein>
    <recommendedName>
        <fullName evidence="4">Secreted protein</fullName>
    </recommendedName>
</protein>
<keyword evidence="1" id="KW-0812">Transmembrane</keyword>
<comment type="caution">
    <text evidence="2">The sequence shown here is derived from an EMBL/GenBank/DDBJ whole genome shotgun (WGS) entry which is preliminary data.</text>
</comment>
<accession>A0AAV4JE57</accession>
<sequence length="86" mass="9569">MACRSDLTLLIAIYRLLRLLAIAVYLILRLIPSIRQKLVTPRGHRTCNTGRNLMPHSPHVANALSLKDCASSGFLCHTRSSTMTQP</sequence>
<evidence type="ECO:0000313" key="3">
    <source>
        <dbReference type="Proteomes" id="UP000762676"/>
    </source>
</evidence>
<evidence type="ECO:0000256" key="1">
    <source>
        <dbReference type="SAM" id="Phobius"/>
    </source>
</evidence>
<dbReference type="EMBL" id="BMAT01013766">
    <property type="protein sequence ID" value="GFS19717.1"/>
    <property type="molecule type" value="Genomic_DNA"/>
</dbReference>
<name>A0AAV4JE57_9GAST</name>
<proteinExistence type="predicted"/>
<gene>
    <name evidence="2" type="ORF">ElyMa_006880300</name>
</gene>
<dbReference type="Proteomes" id="UP000762676">
    <property type="component" value="Unassembled WGS sequence"/>
</dbReference>
<dbReference type="AlphaFoldDB" id="A0AAV4JE57"/>
<keyword evidence="1" id="KW-1133">Transmembrane helix</keyword>
<evidence type="ECO:0008006" key="4">
    <source>
        <dbReference type="Google" id="ProtNLM"/>
    </source>
</evidence>
<keyword evidence="3" id="KW-1185">Reference proteome</keyword>
<organism evidence="2 3">
    <name type="scientific">Elysia marginata</name>
    <dbReference type="NCBI Taxonomy" id="1093978"/>
    <lineage>
        <taxon>Eukaryota</taxon>
        <taxon>Metazoa</taxon>
        <taxon>Spiralia</taxon>
        <taxon>Lophotrochozoa</taxon>
        <taxon>Mollusca</taxon>
        <taxon>Gastropoda</taxon>
        <taxon>Heterobranchia</taxon>
        <taxon>Euthyneura</taxon>
        <taxon>Panpulmonata</taxon>
        <taxon>Sacoglossa</taxon>
        <taxon>Placobranchoidea</taxon>
        <taxon>Plakobranchidae</taxon>
        <taxon>Elysia</taxon>
    </lineage>
</organism>
<feature type="transmembrane region" description="Helical" evidence="1">
    <location>
        <begin position="12"/>
        <end position="31"/>
    </location>
</feature>
<keyword evidence="1" id="KW-0472">Membrane</keyword>